<gene>
    <name evidence="1" type="ORF">PGTUg99_022564</name>
</gene>
<proteinExistence type="predicted"/>
<dbReference type="AlphaFoldDB" id="A0A5B0RY94"/>
<protein>
    <submittedName>
        <fullName evidence="1">Uncharacterized protein</fullName>
    </submittedName>
</protein>
<dbReference type="EMBL" id="VDEP01000106">
    <property type="protein sequence ID" value="KAA1130810.1"/>
    <property type="molecule type" value="Genomic_DNA"/>
</dbReference>
<evidence type="ECO:0000313" key="2">
    <source>
        <dbReference type="Proteomes" id="UP000325313"/>
    </source>
</evidence>
<evidence type="ECO:0000313" key="1">
    <source>
        <dbReference type="EMBL" id="KAA1130810.1"/>
    </source>
</evidence>
<accession>A0A5B0RY94</accession>
<comment type="caution">
    <text evidence="1">The sequence shown here is derived from an EMBL/GenBank/DDBJ whole genome shotgun (WGS) entry which is preliminary data.</text>
</comment>
<sequence length="205" mass="23751">MEMLLKNVRPIVKALHYLDLMKLIEEDVMKEESSKIRQYAEAAFRSMKRNGIIITGKQAHYYRSGIPYDIPIEDFQRYAVQDRIIASRKIPQDLTDLANILFDLDRKKVDSNVRDRGQFLARYLTTNERMKIASLNSLSEYDAQIENETKIIQLLKILIKVDCRAQHDPSVGAKIIEPLKKLCNDKEGELEIQKRGAAERKKQSA</sequence>
<dbReference type="Proteomes" id="UP000325313">
    <property type="component" value="Unassembled WGS sequence"/>
</dbReference>
<reference evidence="1 2" key="1">
    <citation type="submission" date="2019-05" db="EMBL/GenBank/DDBJ databases">
        <title>Emergence of the Ug99 lineage of the wheat stem rust pathogen through somatic hybridization.</title>
        <authorList>
            <person name="Li F."/>
            <person name="Upadhyaya N.M."/>
            <person name="Sperschneider J."/>
            <person name="Matny O."/>
            <person name="Nguyen-Phuc H."/>
            <person name="Mago R."/>
            <person name="Raley C."/>
            <person name="Miller M.E."/>
            <person name="Silverstein K.A.T."/>
            <person name="Henningsen E."/>
            <person name="Hirsch C.D."/>
            <person name="Visser B."/>
            <person name="Pretorius Z.A."/>
            <person name="Steffenson B.J."/>
            <person name="Schwessinger B."/>
            <person name="Dodds P.N."/>
            <person name="Figueroa M."/>
        </authorList>
    </citation>
    <scope>NUCLEOTIDE SEQUENCE [LARGE SCALE GENOMIC DNA]</scope>
    <source>
        <strain evidence="1 2">Ug99</strain>
    </source>
</reference>
<organism evidence="1 2">
    <name type="scientific">Puccinia graminis f. sp. tritici</name>
    <dbReference type="NCBI Taxonomy" id="56615"/>
    <lineage>
        <taxon>Eukaryota</taxon>
        <taxon>Fungi</taxon>
        <taxon>Dikarya</taxon>
        <taxon>Basidiomycota</taxon>
        <taxon>Pucciniomycotina</taxon>
        <taxon>Pucciniomycetes</taxon>
        <taxon>Pucciniales</taxon>
        <taxon>Pucciniaceae</taxon>
        <taxon>Puccinia</taxon>
    </lineage>
</organism>
<name>A0A5B0RY94_PUCGR</name>